<name>A0A8S3AVN6_9BILA</name>
<gene>
    <name evidence="2" type="ORF">SMN809_LOCUS45009</name>
    <name evidence="3" type="ORF">SMN809_LOCUS52123</name>
</gene>
<evidence type="ECO:0000313" key="3">
    <source>
        <dbReference type="EMBL" id="CAF4908778.1"/>
    </source>
</evidence>
<feature type="compositionally biased region" description="Gly residues" evidence="1">
    <location>
        <begin position="17"/>
        <end position="35"/>
    </location>
</feature>
<dbReference type="InterPro" id="IPR039891">
    <property type="entry name" value="VWA8"/>
</dbReference>
<evidence type="ECO:0000256" key="1">
    <source>
        <dbReference type="SAM" id="MobiDB-lite"/>
    </source>
</evidence>
<feature type="region of interest" description="Disordered" evidence="1">
    <location>
        <begin position="1"/>
        <end position="35"/>
    </location>
</feature>
<dbReference type="PANTHER" id="PTHR21610:SF9">
    <property type="entry name" value="VON WILLEBRAND FACTOR A DOMAIN-CONTAINING PROTEIN 8"/>
    <property type="match status" value="1"/>
</dbReference>
<proteinExistence type="predicted"/>
<dbReference type="GO" id="GO:0005737">
    <property type="term" value="C:cytoplasm"/>
    <property type="evidence" value="ECO:0007669"/>
    <property type="project" value="TreeGrafter"/>
</dbReference>
<feature type="non-terminal residue" evidence="2">
    <location>
        <position position="1"/>
    </location>
</feature>
<dbReference type="EMBL" id="CAJOBI010176228">
    <property type="protein sequence ID" value="CAF4908778.1"/>
    <property type="molecule type" value="Genomic_DNA"/>
</dbReference>
<accession>A0A8S3AVN6</accession>
<dbReference type="Proteomes" id="UP000676336">
    <property type="component" value="Unassembled WGS sequence"/>
</dbReference>
<dbReference type="PANTHER" id="PTHR21610">
    <property type="entry name" value="VON WILLEBRAND FACTOR A DOMAIN-CONTAINING PROTEIN 8"/>
    <property type="match status" value="1"/>
</dbReference>
<feature type="non-terminal residue" evidence="2">
    <location>
        <position position="64"/>
    </location>
</feature>
<organism evidence="2 4">
    <name type="scientific">Rotaria magnacalcarata</name>
    <dbReference type="NCBI Taxonomy" id="392030"/>
    <lineage>
        <taxon>Eukaryota</taxon>
        <taxon>Metazoa</taxon>
        <taxon>Spiralia</taxon>
        <taxon>Gnathifera</taxon>
        <taxon>Rotifera</taxon>
        <taxon>Eurotatoria</taxon>
        <taxon>Bdelloidea</taxon>
        <taxon>Philodinida</taxon>
        <taxon>Philodinidae</taxon>
        <taxon>Rotaria</taxon>
    </lineage>
</organism>
<dbReference type="AlphaFoldDB" id="A0A8S3AVN6"/>
<evidence type="ECO:0000313" key="4">
    <source>
        <dbReference type="Proteomes" id="UP000676336"/>
    </source>
</evidence>
<comment type="caution">
    <text evidence="2">The sequence shown here is derived from an EMBL/GenBank/DDBJ whole genome shotgun (WGS) entry which is preliminary data.</text>
</comment>
<reference evidence="2" key="1">
    <citation type="submission" date="2021-02" db="EMBL/GenBank/DDBJ databases">
        <authorList>
            <person name="Nowell W R."/>
        </authorList>
    </citation>
    <scope>NUCLEOTIDE SEQUENCE</scope>
</reference>
<sequence length="64" mass="6564">KHGKVDPENNPHVGGNQWAGGSGGRDTAGLGGIGGPYRLDSGNQVYQVSDDVKAAVPEHIRKAA</sequence>
<evidence type="ECO:0000313" key="2">
    <source>
        <dbReference type="EMBL" id="CAF4748199.1"/>
    </source>
</evidence>
<protein>
    <submittedName>
        <fullName evidence="2">Uncharacterized protein</fullName>
    </submittedName>
</protein>
<dbReference type="EMBL" id="CAJOBI010136537">
    <property type="protein sequence ID" value="CAF4748199.1"/>
    <property type="molecule type" value="Genomic_DNA"/>
</dbReference>